<dbReference type="GeneID" id="63840075"/>
<keyword evidence="5" id="KW-0812">Transmembrane</keyword>
<evidence type="ECO:0000256" key="2">
    <source>
        <dbReference type="ARBA" id="ARBA00022630"/>
    </source>
</evidence>
<dbReference type="PANTHER" id="PTHR46720:SF3">
    <property type="entry name" value="FAD-BINDING DOMAIN-CONTAINING PROTEIN-RELATED"/>
    <property type="match status" value="1"/>
</dbReference>
<reference evidence="7" key="1">
    <citation type="journal article" date="2020" name="Phytopathology">
        <title>Genome sequence of the chestnut blight fungus Cryphonectria parasitica EP155: A fundamental resource for an archetypical invasive plant pathogen.</title>
        <authorList>
            <person name="Crouch J.A."/>
            <person name="Dawe A."/>
            <person name="Aerts A."/>
            <person name="Barry K."/>
            <person name="Churchill A.C.L."/>
            <person name="Grimwood J."/>
            <person name="Hillman B."/>
            <person name="Milgroom M.G."/>
            <person name="Pangilinan J."/>
            <person name="Smith M."/>
            <person name="Salamov A."/>
            <person name="Schmutz J."/>
            <person name="Yadav J."/>
            <person name="Grigoriev I.V."/>
            <person name="Nuss D."/>
        </authorList>
    </citation>
    <scope>NUCLEOTIDE SEQUENCE</scope>
    <source>
        <strain evidence="7">EP155</strain>
    </source>
</reference>
<feature type="transmembrane region" description="Helical" evidence="5">
    <location>
        <begin position="13"/>
        <end position="31"/>
    </location>
</feature>
<dbReference type="PRINTS" id="PR00420">
    <property type="entry name" value="RNGMNOXGNASE"/>
</dbReference>
<dbReference type="Proteomes" id="UP000803844">
    <property type="component" value="Unassembled WGS sequence"/>
</dbReference>
<evidence type="ECO:0000259" key="6">
    <source>
        <dbReference type="Pfam" id="PF01494"/>
    </source>
</evidence>
<dbReference type="EMBL" id="MU032344">
    <property type="protein sequence ID" value="KAF3771154.1"/>
    <property type="molecule type" value="Genomic_DNA"/>
</dbReference>
<dbReference type="InterPro" id="IPR002938">
    <property type="entry name" value="FAD-bd"/>
</dbReference>
<evidence type="ECO:0000256" key="1">
    <source>
        <dbReference type="ARBA" id="ARBA00007992"/>
    </source>
</evidence>
<keyword evidence="8" id="KW-1185">Reference proteome</keyword>
<keyword evidence="4" id="KW-0560">Oxidoreductase</keyword>
<evidence type="ECO:0000256" key="3">
    <source>
        <dbReference type="ARBA" id="ARBA00022827"/>
    </source>
</evidence>
<dbReference type="GO" id="GO:0016491">
    <property type="term" value="F:oxidoreductase activity"/>
    <property type="evidence" value="ECO:0007669"/>
    <property type="project" value="UniProtKB-KW"/>
</dbReference>
<gene>
    <name evidence="7" type="ORF">M406DRAFT_35453</name>
</gene>
<proteinExistence type="inferred from homology"/>
<protein>
    <recommendedName>
        <fullName evidence="6">FAD-binding domain-containing protein</fullName>
    </recommendedName>
</protein>
<keyword evidence="3" id="KW-0274">FAD</keyword>
<organism evidence="7 8">
    <name type="scientific">Cryphonectria parasitica (strain ATCC 38755 / EP155)</name>
    <dbReference type="NCBI Taxonomy" id="660469"/>
    <lineage>
        <taxon>Eukaryota</taxon>
        <taxon>Fungi</taxon>
        <taxon>Dikarya</taxon>
        <taxon>Ascomycota</taxon>
        <taxon>Pezizomycotina</taxon>
        <taxon>Sordariomycetes</taxon>
        <taxon>Sordariomycetidae</taxon>
        <taxon>Diaporthales</taxon>
        <taxon>Cryphonectriaceae</taxon>
        <taxon>Cryphonectria-Endothia species complex</taxon>
        <taxon>Cryphonectria</taxon>
    </lineage>
</organism>
<evidence type="ECO:0000256" key="4">
    <source>
        <dbReference type="ARBA" id="ARBA00023002"/>
    </source>
</evidence>
<dbReference type="GO" id="GO:0071949">
    <property type="term" value="F:FAD binding"/>
    <property type="evidence" value="ECO:0007669"/>
    <property type="project" value="InterPro"/>
</dbReference>
<accession>A0A9P5CTZ5</accession>
<sequence length="448" mass="48891">MPGIVSKEEPLEVAIVGGGIIGLALAAGLVYRNVRVKVYEKTSSFRPIGAGIGFTEALALLHPGALEAERKVATANGDPNDPNDWLKYVDAYNHEGDESDEEPLRFQLYTGYRGFEGCVRAHFLEELLKLIPKDVIVFSKNIDTVVDQGDNKKTILRFKDGTTAEADVVVGCDGIKSRIRKLMLGNHPAAEPSYNHQYAVRCALPMDMAAAALGEYKAHNRHMHMGQNSYIGSVPIGLGKMINVVAFVLDPGEWPDKDSLTAPADADTIIKAFQHHRAPISRLIQKVVEYTGDTGLVKWGIFDSVDNPSPTFSKGRVAIAGDAAHAMSPHHGAGAGTGIEDCLVLADLLADVNKGVGVDAGLRAGRGAAIRAALQAYTNIRIERAHFICSSSRVVGQLLEWRYPPTMTDWDKCLAELRWRSHKIWHYDEGQMVKDAQAEYKKLLEAGQ</sequence>
<dbReference type="PANTHER" id="PTHR46720">
    <property type="entry name" value="HYDROXYLASE, PUTATIVE (AFU_ORTHOLOGUE AFUA_3G01460)-RELATED"/>
    <property type="match status" value="1"/>
</dbReference>
<keyword evidence="5" id="KW-1133">Transmembrane helix</keyword>
<feature type="domain" description="FAD-binding" evidence="6">
    <location>
        <begin position="137"/>
        <end position="363"/>
    </location>
</feature>
<dbReference type="InterPro" id="IPR051104">
    <property type="entry name" value="FAD_monoxygenase"/>
</dbReference>
<dbReference type="OrthoDB" id="417877at2759"/>
<dbReference type="Gene3D" id="3.50.50.60">
    <property type="entry name" value="FAD/NAD(P)-binding domain"/>
    <property type="match status" value="1"/>
</dbReference>
<dbReference type="InterPro" id="IPR036188">
    <property type="entry name" value="FAD/NAD-bd_sf"/>
</dbReference>
<keyword evidence="5" id="KW-0472">Membrane</keyword>
<dbReference type="GO" id="GO:0044550">
    <property type="term" value="P:secondary metabolite biosynthetic process"/>
    <property type="evidence" value="ECO:0007669"/>
    <property type="project" value="TreeGrafter"/>
</dbReference>
<keyword evidence="2" id="KW-0285">Flavoprotein</keyword>
<comment type="caution">
    <text evidence="7">The sequence shown here is derived from an EMBL/GenBank/DDBJ whole genome shotgun (WGS) entry which is preliminary data.</text>
</comment>
<dbReference type="RefSeq" id="XP_040782115.1">
    <property type="nucleotide sequence ID" value="XM_040922946.1"/>
</dbReference>
<name>A0A9P5CTZ5_CRYP1</name>
<evidence type="ECO:0000313" key="7">
    <source>
        <dbReference type="EMBL" id="KAF3771154.1"/>
    </source>
</evidence>
<comment type="similarity">
    <text evidence="1">Belongs to the paxM FAD-dependent monooxygenase family.</text>
</comment>
<dbReference type="Pfam" id="PF01494">
    <property type="entry name" value="FAD_binding_3"/>
    <property type="match status" value="1"/>
</dbReference>
<dbReference type="SUPFAM" id="SSF51905">
    <property type="entry name" value="FAD/NAD(P)-binding domain"/>
    <property type="match status" value="1"/>
</dbReference>
<dbReference type="AlphaFoldDB" id="A0A9P5CTZ5"/>
<evidence type="ECO:0000256" key="5">
    <source>
        <dbReference type="SAM" id="Phobius"/>
    </source>
</evidence>
<evidence type="ECO:0000313" key="8">
    <source>
        <dbReference type="Proteomes" id="UP000803844"/>
    </source>
</evidence>